<accession>A0A2S4ZXW4</accession>
<dbReference type="Proteomes" id="UP000236893">
    <property type="component" value="Unassembled WGS sequence"/>
</dbReference>
<dbReference type="AlphaFoldDB" id="A0A2S4ZXW4"/>
<sequence length="251" mass="27663">MTKQHGLIKLEGTIEDISFYKRNGTYFARRKGGVSGNRIARDPSYARTRENNSEFGRAGKASKLIRQSLGPLLQPYNTRNLHTRLVTLLLGIIKTDNINARGQRTIQNGELGFLQGFEFNEDCPLGTSIYVAYGTSIDRTTGILTVQIPEFNPISDLVSPSGATHFQLVMAGMAPNFDNLSSEVQSTRSAFLPLTNSIAAAQTLTVTLTAINDFPLVQILGIEFFQEVNGQYYPLNNFSFNALKMIGVSSE</sequence>
<reference evidence="1 2" key="1">
    <citation type="submission" date="2018-01" db="EMBL/GenBank/DDBJ databases">
        <authorList>
            <person name="Gaut B.S."/>
            <person name="Morton B.R."/>
            <person name="Clegg M.T."/>
            <person name="Duvall M.R."/>
        </authorList>
    </citation>
    <scope>NUCLEOTIDE SEQUENCE [LARGE SCALE GENOMIC DNA]</scope>
    <source>
        <strain evidence="1 2">HR-AV</strain>
    </source>
</reference>
<organism evidence="1 2">
    <name type="scientific">Solitalea longa</name>
    <dbReference type="NCBI Taxonomy" id="2079460"/>
    <lineage>
        <taxon>Bacteria</taxon>
        <taxon>Pseudomonadati</taxon>
        <taxon>Bacteroidota</taxon>
        <taxon>Sphingobacteriia</taxon>
        <taxon>Sphingobacteriales</taxon>
        <taxon>Sphingobacteriaceae</taxon>
        <taxon>Solitalea</taxon>
    </lineage>
</organism>
<dbReference type="RefSeq" id="WP_103790746.1">
    <property type="nucleotide sequence ID" value="NZ_PQVF01000020.1"/>
</dbReference>
<name>A0A2S4ZXW4_9SPHI</name>
<gene>
    <name evidence="1" type="ORF">C3K47_19005</name>
</gene>
<protein>
    <submittedName>
        <fullName evidence="1">Uncharacterized protein</fullName>
    </submittedName>
</protein>
<comment type="caution">
    <text evidence="1">The sequence shown here is derived from an EMBL/GenBank/DDBJ whole genome shotgun (WGS) entry which is preliminary data.</text>
</comment>
<dbReference type="EMBL" id="PQVF01000020">
    <property type="protein sequence ID" value="POY34723.1"/>
    <property type="molecule type" value="Genomic_DNA"/>
</dbReference>
<proteinExistence type="predicted"/>
<dbReference type="OrthoDB" id="645138at2"/>
<evidence type="ECO:0000313" key="2">
    <source>
        <dbReference type="Proteomes" id="UP000236893"/>
    </source>
</evidence>
<keyword evidence="2" id="KW-1185">Reference proteome</keyword>
<evidence type="ECO:0000313" key="1">
    <source>
        <dbReference type="EMBL" id="POY34723.1"/>
    </source>
</evidence>